<feature type="domain" description="BT-1020-like N-terminal beta-propeller" evidence="3">
    <location>
        <begin position="45"/>
        <end position="270"/>
    </location>
</feature>
<organism evidence="4 5">
    <name type="scientific">Arenibacter echinorum</name>
    <dbReference type="NCBI Taxonomy" id="440515"/>
    <lineage>
        <taxon>Bacteria</taxon>
        <taxon>Pseudomonadati</taxon>
        <taxon>Bacteroidota</taxon>
        <taxon>Flavobacteriia</taxon>
        <taxon>Flavobacteriales</taxon>
        <taxon>Flavobacteriaceae</taxon>
        <taxon>Arenibacter</taxon>
    </lineage>
</organism>
<proteinExistence type="predicted"/>
<evidence type="ECO:0000259" key="2">
    <source>
        <dbReference type="Pfam" id="PF22585"/>
    </source>
</evidence>
<dbReference type="Proteomes" id="UP000249696">
    <property type="component" value="Unassembled WGS sequence"/>
</dbReference>
<protein>
    <recommendedName>
        <fullName evidence="6">BNR repeat protein</fullName>
    </recommendedName>
</protein>
<feature type="transmembrane region" description="Helical" evidence="1">
    <location>
        <begin position="12"/>
        <end position="30"/>
    </location>
</feature>
<gene>
    <name evidence="4" type="ORF">LV92_03200</name>
</gene>
<dbReference type="SUPFAM" id="SSF50939">
    <property type="entry name" value="Sialidases"/>
    <property type="match status" value="1"/>
</dbReference>
<keyword evidence="5" id="KW-1185">Reference proteome</keyword>
<dbReference type="PROSITE" id="PS51257">
    <property type="entry name" value="PROKAR_LIPOPROTEIN"/>
    <property type="match status" value="1"/>
</dbReference>
<comment type="caution">
    <text evidence="4">The sequence shown here is derived from an EMBL/GenBank/DDBJ whole genome shotgun (WGS) entry which is preliminary data.</text>
</comment>
<dbReference type="Pfam" id="PF24067">
    <property type="entry name" value="Beta-prop_BT_1020"/>
    <property type="match status" value="1"/>
</dbReference>
<evidence type="ECO:0000313" key="4">
    <source>
        <dbReference type="EMBL" id="RAJ08982.1"/>
    </source>
</evidence>
<accession>A0A327QZA1</accession>
<evidence type="ECO:0000256" key="1">
    <source>
        <dbReference type="SAM" id="Phobius"/>
    </source>
</evidence>
<dbReference type="InterPro" id="IPR036278">
    <property type="entry name" value="Sialidase_sf"/>
</dbReference>
<keyword evidence="1" id="KW-1133">Transmembrane helix</keyword>
<name>A0A327QZA1_9FLAO</name>
<evidence type="ECO:0000313" key="5">
    <source>
        <dbReference type="Proteomes" id="UP000249696"/>
    </source>
</evidence>
<dbReference type="EMBL" id="QLLN01000006">
    <property type="protein sequence ID" value="RAJ08982.1"/>
    <property type="molecule type" value="Genomic_DNA"/>
</dbReference>
<dbReference type="Pfam" id="PF22585">
    <property type="entry name" value="Sialidase-like_CBM"/>
    <property type="match status" value="1"/>
</dbReference>
<dbReference type="InterPro" id="IPR056425">
    <property type="entry name" value="Beta-prop_BT_1020"/>
</dbReference>
<dbReference type="AlphaFoldDB" id="A0A327QZA1"/>
<reference evidence="4 5" key="1">
    <citation type="submission" date="2018-06" db="EMBL/GenBank/DDBJ databases">
        <title>Genomic Encyclopedia of Archaeal and Bacterial Type Strains, Phase II (KMG-II): from individual species to whole genera.</title>
        <authorList>
            <person name="Goeker M."/>
        </authorList>
    </citation>
    <scope>NUCLEOTIDE SEQUENCE [LARGE SCALE GENOMIC DNA]</scope>
    <source>
        <strain evidence="4 5">DSM 23522</strain>
    </source>
</reference>
<keyword evidence="1" id="KW-0472">Membrane</keyword>
<feature type="domain" description="BT-1020-like structural beta-sandwich" evidence="2">
    <location>
        <begin position="443"/>
        <end position="603"/>
    </location>
</feature>
<dbReference type="InterPro" id="IPR054490">
    <property type="entry name" value="BT_1020-like_b-sandwich_1"/>
</dbReference>
<sequence length="633" mass="72138">MKAGYPTTILNLATLVKIIAINCVIFLIIMSCQISKAQTGSENEPIRYIGGTHIDPFTHEAGLRYAIGVENIQTFRANRTHPELSDGYGWTYSHASNLAYWNGQFYQQYISGEADEHRSPVQTMLITSKNGKDWSFPKVIFPPYKAPEGVKIPEGSTGYMMHQRMGFYVAPNGRLLTLAFYGHTEDPFRENGIGRVVREIYKDGSMGPIYFIRYDSQTNWNESNTTYPFFKKSTNKGFLEACDSLLKDKLMTLQWFEEDNGVDGFYTFNNSEQAFNWHVRKDGKIVGLFKHSFASLSNDGGITFSDPVKVNSLVMSGGKMWGQRTEDDRYAISYNPVDQSEYRFPMAITSSDDGILYDDLLLVQGEVPARRFYGIWKDFGPCYMRGITPGNGNPPGTDMWMTYSMNKEDMWVSRIPTPIKYKVDEDITNDFENMDITGHVIDWNIYSPTWAKASLIKENNGNQCLQMKDMDPYDYCRAIRVFEESKVVTASFKLKVKAMDTTQFDIDITDRYGNRPVQISFDTDGYIKAANGAKIMSLQKFEVNKWYSFKINYDTRGLGFYSLAINDKTVADNLAAVVAVKSAERISFRTGAYRDIPSRKTPNEVELPPLKGADEKQKLSSYLIDDVFIKQIF</sequence>
<keyword evidence="1" id="KW-0812">Transmembrane</keyword>
<evidence type="ECO:0000259" key="3">
    <source>
        <dbReference type="Pfam" id="PF24067"/>
    </source>
</evidence>
<evidence type="ECO:0008006" key="6">
    <source>
        <dbReference type="Google" id="ProtNLM"/>
    </source>
</evidence>